<evidence type="ECO:0000313" key="4">
    <source>
        <dbReference type="Proteomes" id="UP000193467"/>
    </source>
</evidence>
<keyword evidence="4" id="KW-1185">Reference proteome</keyword>
<accession>A0A1Y2F0S7</accession>
<dbReference type="STRING" id="106004.A0A1Y2F0S7"/>
<organism evidence="3 4">
    <name type="scientific">Leucosporidium creatinivorum</name>
    <dbReference type="NCBI Taxonomy" id="106004"/>
    <lineage>
        <taxon>Eukaryota</taxon>
        <taxon>Fungi</taxon>
        <taxon>Dikarya</taxon>
        <taxon>Basidiomycota</taxon>
        <taxon>Pucciniomycotina</taxon>
        <taxon>Microbotryomycetes</taxon>
        <taxon>Leucosporidiales</taxon>
        <taxon>Leucosporidium</taxon>
    </lineage>
</organism>
<reference evidence="3 4" key="1">
    <citation type="submission" date="2016-07" db="EMBL/GenBank/DDBJ databases">
        <title>Pervasive Adenine N6-methylation of Active Genes in Fungi.</title>
        <authorList>
            <consortium name="DOE Joint Genome Institute"/>
            <person name="Mondo S.J."/>
            <person name="Dannebaum R.O."/>
            <person name="Kuo R.C."/>
            <person name="Labutti K."/>
            <person name="Haridas S."/>
            <person name="Kuo A."/>
            <person name="Salamov A."/>
            <person name="Ahrendt S.R."/>
            <person name="Lipzen A."/>
            <person name="Sullivan W."/>
            <person name="Andreopoulos W.B."/>
            <person name="Clum A."/>
            <person name="Lindquist E."/>
            <person name="Daum C."/>
            <person name="Ramamoorthy G.K."/>
            <person name="Gryganskyi A."/>
            <person name="Culley D."/>
            <person name="Magnuson J.K."/>
            <person name="James T.Y."/>
            <person name="O'Malley M.A."/>
            <person name="Stajich J.E."/>
            <person name="Spatafora J.W."/>
            <person name="Visel A."/>
            <person name="Grigoriev I.V."/>
        </authorList>
    </citation>
    <scope>NUCLEOTIDE SEQUENCE [LARGE SCALE GENOMIC DNA]</scope>
    <source>
        <strain evidence="3 4">62-1032</strain>
    </source>
</reference>
<dbReference type="AlphaFoldDB" id="A0A1Y2F0S7"/>
<evidence type="ECO:0000313" key="3">
    <source>
        <dbReference type="EMBL" id="ORY76575.1"/>
    </source>
</evidence>
<gene>
    <name evidence="3" type="ORF">BCR35DRAFT_325675</name>
</gene>
<feature type="region of interest" description="Disordered" evidence="2">
    <location>
        <begin position="378"/>
        <end position="405"/>
    </location>
</feature>
<keyword evidence="1" id="KW-0175">Coiled coil</keyword>
<evidence type="ECO:0000256" key="2">
    <source>
        <dbReference type="SAM" id="MobiDB-lite"/>
    </source>
</evidence>
<evidence type="ECO:0000256" key="1">
    <source>
        <dbReference type="SAM" id="Coils"/>
    </source>
</evidence>
<dbReference type="InParanoid" id="A0A1Y2F0S7"/>
<comment type="caution">
    <text evidence="3">The sequence shown here is derived from an EMBL/GenBank/DDBJ whole genome shotgun (WGS) entry which is preliminary data.</text>
</comment>
<proteinExistence type="predicted"/>
<dbReference type="Proteomes" id="UP000193467">
    <property type="component" value="Unassembled WGS sequence"/>
</dbReference>
<dbReference type="EMBL" id="MCGR01000034">
    <property type="protein sequence ID" value="ORY76575.1"/>
    <property type="molecule type" value="Genomic_DNA"/>
</dbReference>
<name>A0A1Y2F0S7_9BASI</name>
<sequence length="444" mass="47986">MYSQRSPPPNGFQQYSPQIQPNYEQQQQGSMQQILQYGANGGGGGQPQQMVVQQVGDDEYNRLLKNYRLAHERIEDQRLQMLEQEKQNASLRKHIALLEGGEAGGVSVVGAHSAGGGGSTVDDFTIKNSSSGLERRINRWAADTLSAHARAAPPPPPGTDVAAFAHLALIPLAEALYSDIDTVNNSPFLLGLAQQGFDYPGLGIVVQSLLRHVMSLMLSDGIVNQLLVTNSAEANQELTKLHEQLFNREPLVASVWRRQTFSAAVETLGPAMALSIFGEHMPSLFNLINPAPTLSPALSDVLEASYTFSRMLHASKSPVGGAGGEGSGFYRAFCPVIGSQLDPTQLELIKKCYRCERGEPERVGACLFPGLVKESAIDTTPLPPQTSLRANGGAPPPKKKRETRRVVVRRAQVICECALAAAHGGARAPPQQQQQVQQGYQIPQ</sequence>
<feature type="coiled-coil region" evidence="1">
    <location>
        <begin position="64"/>
        <end position="94"/>
    </location>
</feature>
<protein>
    <submittedName>
        <fullName evidence="3">Uncharacterized protein</fullName>
    </submittedName>
</protein>
<dbReference type="OrthoDB" id="2538017at2759"/>